<keyword evidence="5" id="KW-1185">Reference proteome</keyword>
<dbReference type="SUPFAM" id="SSF46689">
    <property type="entry name" value="Homeodomain-like"/>
    <property type="match status" value="1"/>
</dbReference>
<organism evidence="4 5">
    <name type="scientific">Paenibacillus sepulcri</name>
    <dbReference type="NCBI Taxonomy" id="359917"/>
    <lineage>
        <taxon>Bacteria</taxon>
        <taxon>Bacillati</taxon>
        <taxon>Bacillota</taxon>
        <taxon>Bacilli</taxon>
        <taxon>Bacillales</taxon>
        <taxon>Paenibacillaceae</taxon>
        <taxon>Paenibacillus</taxon>
    </lineage>
</organism>
<evidence type="ECO:0000313" key="5">
    <source>
        <dbReference type="Proteomes" id="UP001519887"/>
    </source>
</evidence>
<dbReference type="InterPro" id="IPR050624">
    <property type="entry name" value="HTH-type_Tx_Regulator"/>
</dbReference>
<keyword evidence="1 2" id="KW-0238">DNA-binding</keyword>
<reference evidence="4 5" key="1">
    <citation type="submission" date="2021-07" db="EMBL/GenBank/DDBJ databases">
        <title>Paenibacillus radiodurans sp. nov., isolated from the southeastern edge of Tengger Desert.</title>
        <authorList>
            <person name="Zhang G."/>
        </authorList>
    </citation>
    <scope>NUCLEOTIDE SEQUENCE [LARGE SCALE GENOMIC DNA]</scope>
    <source>
        <strain evidence="4 5">CCM 7311</strain>
    </source>
</reference>
<dbReference type="Gene3D" id="1.10.357.10">
    <property type="entry name" value="Tetracycline Repressor, domain 2"/>
    <property type="match status" value="1"/>
</dbReference>
<accession>A0ABS7CJH5</accession>
<evidence type="ECO:0000256" key="1">
    <source>
        <dbReference type="ARBA" id="ARBA00023125"/>
    </source>
</evidence>
<protein>
    <submittedName>
        <fullName evidence="4">TetR family transcriptional regulator</fullName>
    </submittedName>
</protein>
<dbReference type="InterPro" id="IPR001647">
    <property type="entry name" value="HTH_TetR"/>
</dbReference>
<dbReference type="InterPro" id="IPR009057">
    <property type="entry name" value="Homeodomain-like_sf"/>
</dbReference>
<feature type="DNA-binding region" description="H-T-H motif" evidence="2">
    <location>
        <begin position="36"/>
        <end position="55"/>
    </location>
</feature>
<evidence type="ECO:0000256" key="2">
    <source>
        <dbReference type="PROSITE-ProRule" id="PRU00335"/>
    </source>
</evidence>
<evidence type="ECO:0000259" key="3">
    <source>
        <dbReference type="PROSITE" id="PS50977"/>
    </source>
</evidence>
<feature type="domain" description="HTH tetR-type" evidence="3">
    <location>
        <begin position="13"/>
        <end position="73"/>
    </location>
</feature>
<comment type="caution">
    <text evidence="4">The sequence shown here is derived from an EMBL/GenBank/DDBJ whole genome shotgun (WGS) entry which is preliminary data.</text>
</comment>
<sequence>MTSYVNKDDPRAKKTRRSLRNALIELLSEKEFSSITIQHITDRAELNRATFYGHFQDKFELLDETLGGLLEEAIRRRIPDDPGEDGSALVRS</sequence>
<dbReference type="EMBL" id="JAHZIK010002674">
    <property type="protein sequence ID" value="MBW7461081.1"/>
    <property type="molecule type" value="Genomic_DNA"/>
</dbReference>
<gene>
    <name evidence="4" type="ORF">K0U00_44210</name>
</gene>
<feature type="non-terminal residue" evidence="4">
    <location>
        <position position="92"/>
    </location>
</feature>
<dbReference type="Proteomes" id="UP001519887">
    <property type="component" value="Unassembled WGS sequence"/>
</dbReference>
<dbReference type="Pfam" id="PF00440">
    <property type="entry name" value="TetR_N"/>
    <property type="match status" value="1"/>
</dbReference>
<dbReference type="PROSITE" id="PS50977">
    <property type="entry name" value="HTH_TETR_2"/>
    <property type="match status" value="1"/>
</dbReference>
<name>A0ABS7CJH5_9BACL</name>
<proteinExistence type="predicted"/>
<dbReference type="PANTHER" id="PTHR43479">
    <property type="entry name" value="ACREF/ENVCD OPERON REPRESSOR-RELATED"/>
    <property type="match status" value="1"/>
</dbReference>
<dbReference type="PANTHER" id="PTHR43479:SF7">
    <property type="entry name" value="TETR-FAMILY TRANSCRIPTIONAL REGULATOR"/>
    <property type="match status" value="1"/>
</dbReference>
<evidence type="ECO:0000313" key="4">
    <source>
        <dbReference type="EMBL" id="MBW7461081.1"/>
    </source>
</evidence>